<dbReference type="EMBL" id="GBXM01090940">
    <property type="protein sequence ID" value="JAH17637.1"/>
    <property type="molecule type" value="Transcribed_RNA"/>
</dbReference>
<keyword evidence="1" id="KW-0732">Signal</keyword>
<reference evidence="2" key="2">
    <citation type="journal article" date="2015" name="Fish Shellfish Immunol.">
        <title>Early steps in the European eel (Anguilla anguilla)-Vibrio vulnificus interaction in the gills: Role of the RtxA13 toxin.</title>
        <authorList>
            <person name="Callol A."/>
            <person name="Pajuelo D."/>
            <person name="Ebbesson L."/>
            <person name="Teles M."/>
            <person name="MacKenzie S."/>
            <person name="Amaro C."/>
        </authorList>
    </citation>
    <scope>NUCLEOTIDE SEQUENCE</scope>
</reference>
<dbReference type="AlphaFoldDB" id="A0A0E9QMA1"/>
<accession>A0A0E9QMA1</accession>
<evidence type="ECO:0008006" key="3">
    <source>
        <dbReference type="Google" id="ProtNLM"/>
    </source>
</evidence>
<protein>
    <recommendedName>
        <fullName evidence="3">Secreted protein</fullName>
    </recommendedName>
</protein>
<name>A0A0E9QMA1_ANGAN</name>
<proteinExistence type="predicted"/>
<reference evidence="2" key="1">
    <citation type="submission" date="2014-11" db="EMBL/GenBank/DDBJ databases">
        <authorList>
            <person name="Amaro Gonzalez C."/>
        </authorList>
    </citation>
    <scope>NUCLEOTIDE SEQUENCE</scope>
</reference>
<evidence type="ECO:0000256" key="1">
    <source>
        <dbReference type="SAM" id="SignalP"/>
    </source>
</evidence>
<feature type="chain" id="PRO_5002431143" description="Secreted protein" evidence="1">
    <location>
        <begin position="18"/>
        <end position="77"/>
    </location>
</feature>
<organism evidence="2">
    <name type="scientific">Anguilla anguilla</name>
    <name type="common">European freshwater eel</name>
    <name type="synonym">Muraena anguilla</name>
    <dbReference type="NCBI Taxonomy" id="7936"/>
    <lineage>
        <taxon>Eukaryota</taxon>
        <taxon>Metazoa</taxon>
        <taxon>Chordata</taxon>
        <taxon>Craniata</taxon>
        <taxon>Vertebrata</taxon>
        <taxon>Euteleostomi</taxon>
        <taxon>Actinopterygii</taxon>
        <taxon>Neopterygii</taxon>
        <taxon>Teleostei</taxon>
        <taxon>Anguilliformes</taxon>
        <taxon>Anguillidae</taxon>
        <taxon>Anguilla</taxon>
    </lineage>
</organism>
<evidence type="ECO:0000313" key="2">
    <source>
        <dbReference type="EMBL" id="JAH17637.1"/>
    </source>
</evidence>
<feature type="signal peptide" evidence="1">
    <location>
        <begin position="1"/>
        <end position="17"/>
    </location>
</feature>
<sequence>MAACGGALVMMVGGANAILPQTNESKSHHCIHLPSIPFWSVLANDKMQVLPCGDYGVSPVLIPPITHSRAPGRWTLN</sequence>